<dbReference type="SUPFAM" id="SSF46689">
    <property type="entry name" value="Homeodomain-like"/>
    <property type="match status" value="2"/>
</dbReference>
<dbReference type="SUPFAM" id="SSF51215">
    <property type="entry name" value="Regulatory protein AraC"/>
    <property type="match status" value="1"/>
</dbReference>
<keyword evidence="6" id="KW-1185">Reference proteome</keyword>
<dbReference type="PANTHER" id="PTHR43280:SF2">
    <property type="entry name" value="HTH-TYPE TRANSCRIPTIONAL REGULATOR EXSA"/>
    <property type="match status" value="1"/>
</dbReference>
<dbReference type="InterPro" id="IPR037923">
    <property type="entry name" value="HTH-like"/>
</dbReference>
<dbReference type="PROSITE" id="PS01124">
    <property type="entry name" value="HTH_ARAC_FAMILY_2"/>
    <property type="match status" value="1"/>
</dbReference>
<dbReference type="Gene3D" id="2.60.120.10">
    <property type="entry name" value="Jelly Rolls"/>
    <property type="match status" value="1"/>
</dbReference>
<keyword evidence="1" id="KW-0805">Transcription regulation</keyword>
<dbReference type="Pfam" id="PF12833">
    <property type="entry name" value="HTH_18"/>
    <property type="match status" value="1"/>
</dbReference>
<evidence type="ECO:0000313" key="6">
    <source>
        <dbReference type="Proteomes" id="UP001596105"/>
    </source>
</evidence>
<evidence type="ECO:0000256" key="2">
    <source>
        <dbReference type="ARBA" id="ARBA00023125"/>
    </source>
</evidence>
<evidence type="ECO:0000256" key="3">
    <source>
        <dbReference type="ARBA" id="ARBA00023163"/>
    </source>
</evidence>
<gene>
    <name evidence="5" type="ORF">ACFPPD_04745</name>
</gene>
<dbReference type="Gene3D" id="1.10.10.60">
    <property type="entry name" value="Homeodomain-like"/>
    <property type="match status" value="2"/>
</dbReference>
<name>A0ABW0LQN6_9BACL</name>
<dbReference type="InterPro" id="IPR009057">
    <property type="entry name" value="Homeodomain-like_sf"/>
</dbReference>
<keyword evidence="2" id="KW-0238">DNA-binding</keyword>
<reference evidence="6" key="1">
    <citation type="journal article" date="2019" name="Int. J. Syst. Evol. Microbiol.">
        <title>The Global Catalogue of Microorganisms (GCM) 10K type strain sequencing project: providing services to taxonomists for standard genome sequencing and annotation.</title>
        <authorList>
            <consortium name="The Broad Institute Genomics Platform"/>
            <consortium name="The Broad Institute Genome Sequencing Center for Infectious Disease"/>
            <person name="Wu L."/>
            <person name="Ma J."/>
        </authorList>
    </citation>
    <scope>NUCLEOTIDE SEQUENCE [LARGE SCALE GENOMIC DNA]</scope>
    <source>
        <strain evidence="6">CCUG 57113</strain>
    </source>
</reference>
<feature type="domain" description="HTH araC/xylS-type" evidence="4">
    <location>
        <begin position="196"/>
        <end position="294"/>
    </location>
</feature>
<dbReference type="InterPro" id="IPR014710">
    <property type="entry name" value="RmlC-like_jellyroll"/>
</dbReference>
<evidence type="ECO:0000259" key="4">
    <source>
        <dbReference type="PROSITE" id="PS01124"/>
    </source>
</evidence>
<dbReference type="InterPro" id="IPR018060">
    <property type="entry name" value="HTH_AraC"/>
</dbReference>
<dbReference type="InterPro" id="IPR003313">
    <property type="entry name" value="AraC-bd"/>
</dbReference>
<comment type="caution">
    <text evidence="5">The sequence shown here is derived from an EMBL/GenBank/DDBJ whole genome shotgun (WGS) entry which is preliminary data.</text>
</comment>
<dbReference type="RefSeq" id="WP_209743621.1">
    <property type="nucleotide sequence ID" value="NZ_JBHSMH010000005.1"/>
</dbReference>
<dbReference type="SMART" id="SM00342">
    <property type="entry name" value="HTH_ARAC"/>
    <property type="match status" value="1"/>
</dbReference>
<evidence type="ECO:0000256" key="1">
    <source>
        <dbReference type="ARBA" id="ARBA00023015"/>
    </source>
</evidence>
<dbReference type="Pfam" id="PF02311">
    <property type="entry name" value="AraC_binding"/>
    <property type="match status" value="1"/>
</dbReference>
<dbReference type="EMBL" id="JBHSMH010000005">
    <property type="protein sequence ID" value="MFC5468018.1"/>
    <property type="molecule type" value="Genomic_DNA"/>
</dbReference>
<dbReference type="CDD" id="cd02208">
    <property type="entry name" value="cupin_RmlC-like"/>
    <property type="match status" value="1"/>
</dbReference>
<accession>A0ABW0LQN6</accession>
<proteinExistence type="predicted"/>
<protein>
    <submittedName>
        <fullName evidence="5">AraC family transcriptional regulator</fullName>
    </submittedName>
</protein>
<dbReference type="Proteomes" id="UP001596105">
    <property type="component" value="Unassembled WGS sequence"/>
</dbReference>
<sequence length="298" mass="33757">MMTSDSQLRENTRLPDKTFPFHAFDNGNAFVAQEQNVLFLHWHEHLEMIIMREGSAVFHIDSEPYDVRTGDILIVPSGALHVGYCLADGPVRYVSVVFSPALFQEFSIDPVYRGLIRPLVDGQPLGPSKLDSGHPDSLAAQALLESACREYEDKKPDYRLAVKANLLLLFIRLSRLAPARVQPSDAPRTRDWEPFKRLIRHVADRCDERMSVGEAAARVNMSVFHFCKTFKKATGRTFVDYVNLCKIEKADRLLQESGLSVTEIADAVGCGNPNYFTKLYKQYRGMPPSRARKRDIPK</sequence>
<evidence type="ECO:0000313" key="5">
    <source>
        <dbReference type="EMBL" id="MFC5468018.1"/>
    </source>
</evidence>
<organism evidence="5 6">
    <name type="scientific">Cohnella suwonensis</name>
    <dbReference type="NCBI Taxonomy" id="696072"/>
    <lineage>
        <taxon>Bacteria</taxon>
        <taxon>Bacillati</taxon>
        <taxon>Bacillota</taxon>
        <taxon>Bacilli</taxon>
        <taxon>Bacillales</taxon>
        <taxon>Paenibacillaceae</taxon>
        <taxon>Cohnella</taxon>
    </lineage>
</organism>
<dbReference type="PANTHER" id="PTHR43280">
    <property type="entry name" value="ARAC-FAMILY TRANSCRIPTIONAL REGULATOR"/>
    <property type="match status" value="1"/>
</dbReference>
<keyword evidence="3" id="KW-0804">Transcription</keyword>